<comment type="caution">
    <text evidence="1">The sequence shown here is derived from an EMBL/GenBank/DDBJ whole genome shotgun (WGS) entry which is preliminary data.</text>
</comment>
<organism evidence="1 2">
    <name type="scientific">Streptomyces longisporus</name>
    <dbReference type="NCBI Taxonomy" id="1948"/>
    <lineage>
        <taxon>Bacteria</taxon>
        <taxon>Bacillati</taxon>
        <taxon>Actinomycetota</taxon>
        <taxon>Actinomycetes</taxon>
        <taxon>Kitasatosporales</taxon>
        <taxon>Streptomycetaceae</taxon>
        <taxon>Streptomyces</taxon>
    </lineage>
</organism>
<dbReference type="Proteomes" id="UP001501777">
    <property type="component" value="Unassembled WGS sequence"/>
</dbReference>
<proteinExistence type="predicted"/>
<gene>
    <name evidence="1" type="ORF">GCM10010276_58050</name>
</gene>
<dbReference type="InterPro" id="IPR045728">
    <property type="entry name" value="DUF6082"/>
</dbReference>
<protein>
    <submittedName>
        <fullName evidence="1">DUF6082 family protein</fullName>
    </submittedName>
</protein>
<evidence type="ECO:0000313" key="1">
    <source>
        <dbReference type="EMBL" id="GAA2505923.1"/>
    </source>
</evidence>
<reference evidence="1 2" key="1">
    <citation type="journal article" date="2019" name="Int. J. Syst. Evol. Microbiol.">
        <title>The Global Catalogue of Microorganisms (GCM) 10K type strain sequencing project: providing services to taxonomists for standard genome sequencing and annotation.</title>
        <authorList>
            <consortium name="The Broad Institute Genomics Platform"/>
            <consortium name="The Broad Institute Genome Sequencing Center for Infectious Disease"/>
            <person name="Wu L."/>
            <person name="Ma J."/>
        </authorList>
    </citation>
    <scope>NUCLEOTIDE SEQUENCE [LARGE SCALE GENOMIC DNA]</scope>
    <source>
        <strain evidence="1 2">JCM 4395</strain>
    </source>
</reference>
<dbReference type="RefSeq" id="WP_344403630.1">
    <property type="nucleotide sequence ID" value="NZ_BAAASG010000013.1"/>
</dbReference>
<accession>A0ABN3MR72</accession>
<name>A0ABN3MR72_STRLO</name>
<dbReference type="Pfam" id="PF19560">
    <property type="entry name" value="DUF6082"/>
    <property type="match status" value="1"/>
</dbReference>
<evidence type="ECO:0000313" key="2">
    <source>
        <dbReference type="Proteomes" id="UP001501777"/>
    </source>
</evidence>
<sequence length="191" mass="21413">MASRRNAAARSIGSAVAAGLGLRGVSFARGRRRRLEQLRTELVQQLGLMTEEIRRANLIQHYRLIVDQNDRKLDDPLLAEASSTLGGLSDDRRRQMIFANQQYGSLVLAHRVGALGWDELLGHLRVLCINSVFAEYWDRTVEHRRSLPQDSVEARIGAAVDVMMEELAEEPDEWWVVGAVPEPEPEPPAHG</sequence>
<keyword evidence="2" id="KW-1185">Reference proteome</keyword>
<dbReference type="EMBL" id="BAAASG010000013">
    <property type="protein sequence ID" value="GAA2505923.1"/>
    <property type="molecule type" value="Genomic_DNA"/>
</dbReference>